<dbReference type="EMBL" id="BSTK01000002">
    <property type="protein sequence ID" value="GLY83969.1"/>
    <property type="molecule type" value="Genomic_DNA"/>
</dbReference>
<keyword evidence="3" id="KW-1185">Reference proteome</keyword>
<accession>A0A9W6RYR0</accession>
<gene>
    <name evidence="2" type="ORF">Airi02_018980</name>
</gene>
<name>A0A9W6RYR0_9ACTN</name>
<feature type="transmembrane region" description="Helical" evidence="1">
    <location>
        <begin position="36"/>
        <end position="54"/>
    </location>
</feature>
<feature type="transmembrane region" description="Helical" evidence="1">
    <location>
        <begin position="158"/>
        <end position="180"/>
    </location>
</feature>
<comment type="caution">
    <text evidence="2">The sequence shown here is derived from an EMBL/GenBank/DDBJ whole genome shotgun (WGS) entry which is preliminary data.</text>
</comment>
<evidence type="ECO:0000313" key="2">
    <source>
        <dbReference type="EMBL" id="GLY83969.1"/>
    </source>
</evidence>
<dbReference type="RefSeq" id="WP_285568669.1">
    <property type="nucleotide sequence ID" value="NZ_BSTK01000002.1"/>
</dbReference>
<keyword evidence="1" id="KW-0812">Transmembrane</keyword>
<sequence length="224" mass="22864">MRAGYGLRAARAVVFTVLSVLLSAGGRLVVTGRPLPLTTLLAAGAAVFVLALLLTGAERRFLQIAAMLVPAELALNALFNTVQERCAVAVPGAGSGGWPGLLVCGGGSVRPGLLGAATASPTHSLAALAAGQVLVLLALHTVVALVMAAWLRRGEAAVFVVLRAAAALSWTGLTALWALLTAATPDPLPPAWRVPPLERPCPGPRHVLRRTSARRGPPVLAPAC</sequence>
<reference evidence="2" key="1">
    <citation type="submission" date="2023-03" db="EMBL/GenBank/DDBJ databases">
        <title>Actinoallomurus iriomotensis NBRC 103684.</title>
        <authorList>
            <person name="Ichikawa N."/>
            <person name="Sato H."/>
            <person name="Tonouchi N."/>
        </authorList>
    </citation>
    <scope>NUCLEOTIDE SEQUENCE</scope>
    <source>
        <strain evidence="2">NBRC 103684</strain>
    </source>
</reference>
<protein>
    <submittedName>
        <fullName evidence="2">Uncharacterized protein</fullName>
    </submittedName>
</protein>
<proteinExistence type="predicted"/>
<dbReference type="AlphaFoldDB" id="A0A9W6RYR0"/>
<feature type="transmembrane region" description="Helical" evidence="1">
    <location>
        <begin position="12"/>
        <end position="30"/>
    </location>
</feature>
<evidence type="ECO:0000313" key="3">
    <source>
        <dbReference type="Proteomes" id="UP001165074"/>
    </source>
</evidence>
<organism evidence="2 3">
    <name type="scientific">Actinoallomurus iriomotensis</name>
    <dbReference type="NCBI Taxonomy" id="478107"/>
    <lineage>
        <taxon>Bacteria</taxon>
        <taxon>Bacillati</taxon>
        <taxon>Actinomycetota</taxon>
        <taxon>Actinomycetes</taxon>
        <taxon>Streptosporangiales</taxon>
        <taxon>Thermomonosporaceae</taxon>
        <taxon>Actinoallomurus</taxon>
    </lineage>
</organism>
<feature type="transmembrane region" description="Helical" evidence="1">
    <location>
        <begin position="125"/>
        <end position="151"/>
    </location>
</feature>
<keyword evidence="1" id="KW-1133">Transmembrane helix</keyword>
<keyword evidence="1" id="KW-0472">Membrane</keyword>
<evidence type="ECO:0000256" key="1">
    <source>
        <dbReference type="SAM" id="Phobius"/>
    </source>
</evidence>
<dbReference type="Proteomes" id="UP001165074">
    <property type="component" value="Unassembled WGS sequence"/>
</dbReference>